<keyword evidence="2" id="KW-1185">Reference proteome</keyword>
<evidence type="ECO:0000313" key="2">
    <source>
        <dbReference type="Proteomes" id="UP000318681"/>
    </source>
</evidence>
<dbReference type="OrthoDB" id="9795402at2"/>
<evidence type="ECO:0000313" key="1">
    <source>
        <dbReference type="EMBL" id="TVV73885.1"/>
    </source>
</evidence>
<organism evidence="1 2">
    <name type="scientific">Alterirhizorhabdus solaris</name>
    <dbReference type="NCBI Taxonomy" id="2529389"/>
    <lineage>
        <taxon>Bacteria</taxon>
        <taxon>Pseudomonadati</taxon>
        <taxon>Pseudomonadota</taxon>
        <taxon>Alphaproteobacteria</taxon>
        <taxon>Sphingomonadales</taxon>
        <taxon>Rhizorhabdaceae</taxon>
        <taxon>Alterirhizorhabdus</taxon>
    </lineage>
</organism>
<protein>
    <submittedName>
        <fullName evidence="1">M48 family metallopeptidase</fullName>
    </submittedName>
</protein>
<dbReference type="AlphaFoldDB" id="A0A558R3B5"/>
<gene>
    <name evidence="1" type="ORF">FOY91_11015</name>
</gene>
<reference evidence="1 2" key="1">
    <citation type="submission" date="2019-07" db="EMBL/GenBank/DDBJ databases">
        <title>Sphingomonas solaris sp. nov., isolated from a solar panel from Boston, Massachusetts.</title>
        <authorList>
            <person name="Tanner K."/>
            <person name="Pascual J."/>
            <person name="Mancuso C."/>
            <person name="Pereto J."/>
            <person name="Khalil A."/>
            <person name="Vilanova C."/>
        </authorList>
    </citation>
    <scope>NUCLEOTIDE SEQUENCE [LARGE SCALE GENOMIC DNA]</scope>
    <source>
        <strain evidence="1 2">R4DWN</strain>
    </source>
</reference>
<proteinExistence type="predicted"/>
<dbReference type="Proteomes" id="UP000318681">
    <property type="component" value="Unassembled WGS sequence"/>
</dbReference>
<name>A0A558R3B5_9SPHN</name>
<accession>A0A558R3B5</accession>
<dbReference type="EMBL" id="VNIM01000040">
    <property type="protein sequence ID" value="TVV73885.1"/>
    <property type="molecule type" value="Genomic_DNA"/>
</dbReference>
<sequence length="96" mass="10324">MSTGSSEPVFSGGGHVRPLLVTRRPQARRMRLSVDPRTGAVRLTLPSRAALRPALAWVEQKRSWIEATLATLPAAHAIVAGGTIPFEGGALTIDWR</sequence>
<comment type="caution">
    <text evidence="1">The sequence shown here is derived from an EMBL/GenBank/DDBJ whole genome shotgun (WGS) entry which is preliminary data.</text>
</comment>
<feature type="non-terminal residue" evidence="1">
    <location>
        <position position="96"/>
    </location>
</feature>